<protein>
    <submittedName>
        <fullName evidence="1">Uncharacterized protein</fullName>
    </submittedName>
</protein>
<sequence>MVLWQGIGAIGAIIVYHIVYTKEGRKAGVDTPDNSAQSV</sequence>
<dbReference type="EMBL" id="GBRH01263388">
    <property type="protein sequence ID" value="JAD34507.1"/>
    <property type="molecule type" value="Transcribed_RNA"/>
</dbReference>
<evidence type="ECO:0000313" key="1">
    <source>
        <dbReference type="EMBL" id="JAD34507.1"/>
    </source>
</evidence>
<dbReference type="AlphaFoldDB" id="A0A0A8ZI26"/>
<name>A0A0A8ZI26_ARUDO</name>
<proteinExistence type="predicted"/>
<accession>A0A0A8ZI26</accession>
<organism evidence="1">
    <name type="scientific">Arundo donax</name>
    <name type="common">Giant reed</name>
    <name type="synonym">Donax arundinaceus</name>
    <dbReference type="NCBI Taxonomy" id="35708"/>
    <lineage>
        <taxon>Eukaryota</taxon>
        <taxon>Viridiplantae</taxon>
        <taxon>Streptophyta</taxon>
        <taxon>Embryophyta</taxon>
        <taxon>Tracheophyta</taxon>
        <taxon>Spermatophyta</taxon>
        <taxon>Magnoliopsida</taxon>
        <taxon>Liliopsida</taxon>
        <taxon>Poales</taxon>
        <taxon>Poaceae</taxon>
        <taxon>PACMAD clade</taxon>
        <taxon>Arundinoideae</taxon>
        <taxon>Arundineae</taxon>
        <taxon>Arundo</taxon>
    </lineage>
</organism>
<reference evidence="1" key="1">
    <citation type="submission" date="2014-09" db="EMBL/GenBank/DDBJ databases">
        <authorList>
            <person name="Magalhaes I.L.F."/>
            <person name="Oliveira U."/>
            <person name="Santos F.R."/>
            <person name="Vidigal T.H.D.A."/>
            <person name="Brescovit A.D."/>
            <person name="Santos A.J."/>
        </authorList>
    </citation>
    <scope>NUCLEOTIDE SEQUENCE</scope>
    <source>
        <tissue evidence="1">Shoot tissue taken approximately 20 cm above the soil surface</tissue>
    </source>
</reference>
<reference evidence="1" key="2">
    <citation type="journal article" date="2015" name="Data Brief">
        <title>Shoot transcriptome of the giant reed, Arundo donax.</title>
        <authorList>
            <person name="Barrero R.A."/>
            <person name="Guerrero F.D."/>
            <person name="Moolhuijzen P."/>
            <person name="Goolsby J.A."/>
            <person name="Tidwell J."/>
            <person name="Bellgard S.E."/>
            <person name="Bellgard M.I."/>
        </authorList>
    </citation>
    <scope>NUCLEOTIDE SEQUENCE</scope>
    <source>
        <tissue evidence="1">Shoot tissue taken approximately 20 cm above the soil surface</tissue>
    </source>
</reference>